<reference evidence="1 3" key="1">
    <citation type="journal article" date="2014" name="Nat. Genet.">
        <title>Genome and transcriptome of the porcine whipworm Trichuris suis.</title>
        <authorList>
            <person name="Jex A.R."/>
            <person name="Nejsum P."/>
            <person name="Schwarz E.M."/>
            <person name="Hu L."/>
            <person name="Young N.D."/>
            <person name="Hall R.S."/>
            <person name="Korhonen P.K."/>
            <person name="Liao S."/>
            <person name="Thamsborg S."/>
            <person name="Xia J."/>
            <person name="Xu P."/>
            <person name="Wang S."/>
            <person name="Scheerlinck J.P."/>
            <person name="Hofmann A."/>
            <person name="Sternberg P.W."/>
            <person name="Wang J."/>
            <person name="Gasser R.B."/>
        </authorList>
    </citation>
    <scope>NUCLEOTIDE SEQUENCE [LARGE SCALE GENOMIC DNA]</scope>
    <source>
        <strain evidence="2">DCEP-RM93F</strain>
        <strain evidence="1">DCEP-RM93M</strain>
    </source>
</reference>
<keyword evidence="3" id="KW-1185">Reference proteome</keyword>
<accession>A0A085M724</accession>
<protein>
    <submittedName>
        <fullName evidence="1">Uncharacterized protein</fullName>
    </submittedName>
</protein>
<dbReference type="AlphaFoldDB" id="A0A085M724"/>
<dbReference type="Proteomes" id="UP000030758">
    <property type="component" value="Unassembled WGS sequence"/>
</dbReference>
<dbReference type="Proteomes" id="UP000030764">
    <property type="component" value="Unassembled WGS sequence"/>
</dbReference>
<name>A0A085M724_9BILA</name>
<evidence type="ECO:0000313" key="2">
    <source>
        <dbReference type="EMBL" id="KFD69840.1"/>
    </source>
</evidence>
<proteinExistence type="predicted"/>
<dbReference type="EMBL" id="KL367492">
    <property type="protein sequence ID" value="KFD69840.1"/>
    <property type="molecule type" value="Genomic_DNA"/>
</dbReference>
<sequence>MEYKLDKANVMDAWKEYSTTDLIIATDKAAKGIKLETLIASWRKTSPDLVHDFVALEAEPIKRSPLNEIMDLAERVEGEGFDDVNVAGIDDLMNSREKELKEEEWPLQGCCKKTRKLS</sequence>
<gene>
    <name evidence="1" type="ORF">M513_06136</name>
    <name evidence="2" type="ORF">M514_06136</name>
</gene>
<dbReference type="EMBL" id="KL363221">
    <property type="protein sequence ID" value="KFD53020.1"/>
    <property type="molecule type" value="Genomic_DNA"/>
</dbReference>
<evidence type="ECO:0000313" key="1">
    <source>
        <dbReference type="EMBL" id="KFD53020.1"/>
    </source>
</evidence>
<evidence type="ECO:0000313" key="3">
    <source>
        <dbReference type="Proteomes" id="UP000030764"/>
    </source>
</evidence>
<organism evidence="1 3">
    <name type="scientific">Trichuris suis</name>
    <name type="common">pig whipworm</name>
    <dbReference type="NCBI Taxonomy" id="68888"/>
    <lineage>
        <taxon>Eukaryota</taxon>
        <taxon>Metazoa</taxon>
        <taxon>Ecdysozoa</taxon>
        <taxon>Nematoda</taxon>
        <taxon>Enoplea</taxon>
        <taxon>Dorylaimia</taxon>
        <taxon>Trichinellida</taxon>
        <taxon>Trichuridae</taxon>
        <taxon>Trichuris</taxon>
    </lineage>
</organism>